<dbReference type="Pfam" id="PF14006">
    <property type="entry name" value="YqzL"/>
    <property type="match status" value="1"/>
</dbReference>
<dbReference type="EMBL" id="WUUL01000004">
    <property type="protein sequence ID" value="MXQ53626.1"/>
    <property type="molecule type" value="Genomic_DNA"/>
</dbReference>
<evidence type="ECO:0000313" key="2">
    <source>
        <dbReference type="Proteomes" id="UP000430692"/>
    </source>
</evidence>
<protein>
    <submittedName>
        <fullName evidence="1">YqzL family protein</fullName>
    </submittedName>
</protein>
<organism evidence="1 2">
    <name type="scientific">Shimazuella alba</name>
    <dbReference type="NCBI Taxonomy" id="2690964"/>
    <lineage>
        <taxon>Bacteria</taxon>
        <taxon>Bacillati</taxon>
        <taxon>Bacillota</taxon>
        <taxon>Bacilli</taxon>
        <taxon>Bacillales</taxon>
        <taxon>Thermoactinomycetaceae</taxon>
        <taxon>Shimazuella</taxon>
    </lineage>
</organism>
<keyword evidence="2" id="KW-1185">Reference proteome</keyword>
<sequence length="46" mass="5419">MRNFSWSCFQVTGSIDAYLLYKDMEAITVKKEDDQLEDVEQNEEAK</sequence>
<comment type="caution">
    <text evidence="1">The sequence shown here is derived from an EMBL/GenBank/DDBJ whole genome shotgun (WGS) entry which is preliminary data.</text>
</comment>
<dbReference type="Proteomes" id="UP000430692">
    <property type="component" value="Unassembled WGS sequence"/>
</dbReference>
<accession>A0A6I4VV01</accession>
<dbReference type="InterPro" id="IPR025617">
    <property type="entry name" value="YqzL"/>
</dbReference>
<reference evidence="1 2" key="1">
    <citation type="submission" date="2019-12" db="EMBL/GenBank/DDBJ databases">
        <title>Whole-genome analyses of novel actinobacteria.</title>
        <authorList>
            <person name="Sahin N."/>
            <person name="Saygin H."/>
        </authorList>
    </citation>
    <scope>NUCLEOTIDE SEQUENCE [LARGE SCALE GENOMIC DNA]</scope>
    <source>
        <strain evidence="1 2">KC615</strain>
    </source>
</reference>
<gene>
    <name evidence="1" type="ORF">GSM42_07760</name>
</gene>
<dbReference type="RefSeq" id="WP_160800982.1">
    <property type="nucleotide sequence ID" value="NZ_WUUL01000004.1"/>
</dbReference>
<evidence type="ECO:0000313" key="1">
    <source>
        <dbReference type="EMBL" id="MXQ53626.1"/>
    </source>
</evidence>
<name>A0A6I4VV01_9BACL</name>
<proteinExistence type="predicted"/>
<dbReference type="AlphaFoldDB" id="A0A6I4VV01"/>